<evidence type="ECO:0000313" key="4">
    <source>
        <dbReference type="Proteomes" id="UP000562352"/>
    </source>
</evidence>
<dbReference type="Proteomes" id="UP000562352">
    <property type="component" value="Unassembled WGS sequence"/>
</dbReference>
<evidence type="ECO:0000259" key="2">
    <source>
        <dbReference type="Pfam" id="PF01168"/>
    </source>
</evidence>
<gene>
    <name evidence="3" type="ORF">FHS22_004837</name>
</gene>
<feature type="region of interest" description="Disordered" evidence="1">
    <location>
        <begin position="257"/>
        <end position="279"/>
    </location>
</feature>
<dbReference type="Gene3D" id="3.20.20.10">
    <property type="entry name" value="Alanine racemase"/>
    <property type="match status" value="1"/>
</dbReference>
<dbReference type="GO" id="GO:0036088">
    <property type="term" value="P:D-serine catabolic process"/>
    <property type="evidence" value="ECO:0007669"/>
    <property type="project" value="TreeGrafter"/>
</dbReference>
<dbReference type="GO" id="GO:0008721">
    <property type="term" value="F:D-serine ammonia-lyase activity"/>
    <property type="evidence" value="ECO:0007669"/>
    <property type="project" value="TreeGrafter"/>
</dbReference>
<dbReference type="EMBL" id="JACHJJ010000017">
    <property type="protein sequence ID" value="MBB5965547.1"/>
    <property type="molecule type" value="Genomic_DNA"/>
</dbReference>
<reference evidence="3 4" key="1">
    <citation type="submission" date="2020-08" db="EMBL/GenBank/DDBJ databases">
        <title>Genomic Encyclopedia of Type Strains, Phase III (KMG-III): the genomes of soil and plant-associated and newly described type strains.</title>
        <authorList>
            <person name="Whitman W."/>
        </authorList>
    </citation>
    <scope>NUCLEOTIDE SEQUENCE [LARGE SCALE GENOMIC DNA]</scope>
    <source>
        <strain evidence="3 4">CECT 3303</strain>
    </source>
</reference>
<feature type="domain" description="Alanine racemase N-terminal" evidence="2">
    <location>
        <begin position="6"/>
        <end position="215"/>
    </location>
</feature>
<name>A0A841DA58_PLAVE</name>
<dbReference type="InterPro" id="IPR051466">
    <property type="entry name" value="D-amino_acid_metab_enzyme"/>
</dbReference>
<evidence type="ECO:0000256" key="1">
    <source>
        <dbReference type="SAM" id="MobiDB-lite"/>
    </source>
</evidence>
<keyword evidence="4" id="KW-1185">Reference proteome</keyword>
<comment type="caution">
    <text evidence="3">The sequence shown here is derived from an EMBL/GenBank/DDBJ whole genome shotgun (WGS) entry which is preliminary data.</text>
</comment>
<dbReference type="SUPFAM" id="SSF51419">
    <property type="entry name" value="PLP-binding barrel"/>
    <property type="match status" value="1"/>
</dbReference>
<organism evidence="3 4">
    <name type="scientific">Planomonospora venezuelensis</name>
    <dbReference type="NCBI Taxonomy" id="1999"/>
    <lineage>
        <taxon>Bacteria</taxon>
        <taxon>Bacillati</taxon>
        <taxon>Actinomycetota</taxon>
        <taxon>Actinomycetes</taxon>
        <taxon>Streptosporangiales</taxon>
        <taxon>Streptosporangiaceae</taxon>
        <taxon>Planomonospora</taxon>
    </lineage>
</organism>
<accession>A0A841DA58</accession>
<dbReference type="RefSeq" id="WP_184945019.1">
    <property type="nucleotide sequence ID" value="NZ_BAAAWZ010000001.1"/>
</dbReference>
<proteinExistence type="predicted"/>
<dbReference type="PANTHER" id="PTHR28004:SF2">
    <property type="entry name" value="D-SERINE DEHYDRATASE"/>
    <property type="match status" value="1"/>
</dbReference>
<dbReference type="AlphaFoldDB" id="A0A841DA58"/>
<evidence type="ECO:0000313" key="3">
    <source>
        <dbReference type="EMBL" id="MBB5965547.1"/>
    </source>
</evidence>
<protein>
    <submittedName>
        <fullName evidence="3">D-serine deaminase-like pyridoxal phosphate-dependent protein</fullName>
    </submittedName>
</protein>
<dbReference type="Pfam" id="PF01168">
    <property type="entry name" value="Ala_racemase_N"/>
    <property type="match status" value="1"/>
</dbReference>
<sequence length="319" mass="32879">MISAHVDVARLDANIRRLHDAAAAAGVAVRAHVKGHRTPRIAGRQVRAGAGGIAVTRVGEARHYAGAGFEDIVVAWPWRDRERLTALARVAGSCRLSLHVDDVDTVAELGRAARAHGAVIGVRAVVEPGVDTAGIARRAACTAGLRLGGVSGYADLTGPEEARDRDRIGRTAAARTVSAAEALRAEGLECPVVAVGGTPAARAVMTVAGVTEIGAGAYALCDAGLARLGVCRFEDVAVGIDVPAAAAAELTEGLHQPWSPETATFPDGRAFPGEAPSAASPHPGGLLRLLPAHVCPLVLRLEELHTSDGERWPTVRGEA</sequence>
<dbReference type="PANTHER" id="PTHR28004">
    <property type="entry name" value="ZGC:162816-RELATED"/>
    <property type="match status" value="1"/>
</dbReference>
<dbReference type="InterPro" id="IPR029066">
    <property type="entry name" value="PLP-binding_barrel"/>
</dbReference>
<dbReference type="InterPro" id="IPR001608">
    <property type="entry name" value="Ala_racemase_N"/>
</dbReference>